<keyword evidence="2" id="KW-0119">Carbohydrate metabolism</keyword>
<dbReference type="GO" id="GO:0016803">
    <property type="term" value="F:ether hydrolase activity"/>
    <property type="evidence" value="ECO:0007669"/>
    <property type="project" value="TreeGrafter"/>
</dbReference>
<evidence type="ECO:0000256" key="1">
    <source>
        <dbReference type="ARBA" id="ARBA00023239"/>
    </source>
</evidence>
<keyword evidence="6" id="KW-1185">Reference proteome</keyword>
<dbReference type="CDD" id="cd05007">
    <property type="entry name" value="SIS_Etherase"/>
    <property type="match status" value="1"/>
</dbReference>
<dbReference type="NCBIfam" id="NF003915">
    <property type="entry name" value="PRK05441.1"/>
    <property type="match status" value="1"/>
</dbReference>
<dbReference type="RefSeq" id="WP_058600099.1">
    <property type="nucleotide sequence ID" value="NZ_LDQA01000022.1"/>
</dbReference>
<feature type="region of interest" description="Disordered" evidence="3">
    <location>
        <begin position="1"/>
        <end position="27"/>
    </location>
</feature>
<keyword evidence="1" id="KW-0456">Lyase</keyword>
<feature type="compositionally biased region" description="Basic and acidic residues" evidence="3">
    <location>
        <begin position="16"/>
        <end position="27"/>
    </location>
</feature>
<dbReference type="PANTHER" id="PTHR10088">
    <property type="entry name" value="GLUCOKINASE REGULATORY PROTEIN"/>
    <property type="match status" value="1"/>
</dbReference>
<proteinExistence type="predicted"/>
<dbReference type="GO" id="GO:0046348">
    <property type="term" value="P:amino sugar catabolic process"/>
    <property type="evidence" value="ECO:0007669"/>
    <property type="project" value="InterPro"/>
</dbReference>
<evidence type="ECO:0000313" key="6">
    <source>
        <dbReference type="Proteomes" id="UP000078529"/>
    </source>
</evidence>
<protein>
    <submittedName>
        <fullName evidence="5">N-acetylmuramic acid-6-phosphate etherase</fullName>
    </submittedName>
</protein>
<sequence length="289" mass="30201">MTLPATPPLSDPSLPETERADPRFSDLETRPTSALLEVLLGGHTKALASVAAALPDIERAADAVAARLGRDRESRVVYCGAGTSGRLALQDGVELGPTFDWPPERAVFLLAGGVTSLALAREGAEDDEASAAAMIAEAGLCGRDVVIGVAASGRTPFTLACIAKARERGALTIAFANEPSGPLLRAAEIGILLRTGPEVLAGSTRMAAGTAQKIALNLLSTAVMIRLGKVFRGRMVEMRPTNDKLRARAERMVADVAGCGLDRAREALDATGGRIREAILRAEADNLQE</sequence>
<dbReference type="Pfam" id="PF22645">
    <property type="entry name" value="GKRP_SIS_N"/>
    <property type="match status" value="1"/>
</dbReference>
<accession>A0A175RQG4</accession>
<comment type="caution">
    <text evidence="5">The sequence shown here is derived from an EMBL/GenBank/DDBJ whole genome shotgun (WGS) entry which is preliminary data.</text>
</comment>
<dbReference type="PANTHER" id="PTHR10088:SF4">
    <property type="entry name" value="GLUCOKINASE REGULATORY PROTEIN"/>
    <property type="match status" value="1"/>
</dbReference>
<dbReference type="EMBL" id="LDQA01000022">
    <property type="protein sequence ID" value="KTR05681.1"/>
    <property type="molecule type" value="Genomic_DNA"/>
</dbReference>
<dbReference type="Gene3D" id="3.40.50.10490">
    <property type="entry name" value="Glucose-6-phosphate isomerase like protein, domain 1"/>
    <property type="match status" value="1"/>
</dbReference>
<evidence type="ECO:0000256" key="3">
    <source>
        <dbReference type="SAM" id="MobiDB-lite"/>
    </source>
</evidence>
<dbReference type="Proteomes" id="UP000078529">
    <property type="component" value="Unassembled WGS sequence"/>
</dbReference>
<reference evidence="5 6" key="1">
    <citation type="journal article" date="2016" name="Front. Microbiol.">
        <title>Genomic Resource of Rice Seed Associated Bacteria.</title>
        <authorList>
            <person name="Midha S."/>
            <person name="Bansal K."/>
            <person name="Sharma S."/>
            <person name="Kumar N."/>
            <person name="Patil P.P."/>
            <person name="Chaudhry V."/>
            <person name="Patil P.B."/>
        </authorList>
    </citation>
    <scope>NUCLEOTIDE SEQUENCE [LARGE SCALE GENOMIC DNA]</scope>
    <source>
        <strain evidence="5 6">NS365</strain>
    </source>
</reference>
<dbReference type="PROSITE" id="PS51464">
    <property type="entry name" value="SIS"/>
    <property type="match status" value="1"/>
</dbReference>
<evidence type="ECO:0000313" key="5">
    <source>
        <dbReference type="EMBL" id="KTR05681.1"/>
    </source>
</evidence>
<evidence type="ECO:0000259" key="4">
    <source>
        <dbReference type="PROSITE" id="PS51464"/>
    </source>
</evidence>
<dbReference type="PATRIC" id="fig|401562.4.peg.1712"/>
<gene>
    <name evidence="5" type="ORF">NS365_09760</name>
</gene>
<name>A0A175RQG4_9HYPH</name>
<dbReference type="GO" id="GO:0097367">
    <property type="term" value="F:carbohydrate derivative binding"/>
    <property type="evidence" value="ECO:0007669"/>
    <property type="project" value="InterPro"/>
</dbReference>
<dbReference type="GO" id="GO:0016835">
    <property type="term" value="F:carbon-oxygen lyase activity"/>
    <property type="evidence" value="ECO:0007669"/>
    <property type="project" value="InterPro"/>
</dbReference>
<feature type="compositionally biased region" description="Pro residues" evidence="3">
    <location>
        <begin position="1"/>
        <end position="10"/>
    </location>
</feature>
<evidence type="ECO:0000256" key="2">
    <source>
        <dbReference type="ARBA" id="ARBA00023277"/>
    </source>
</evidence>
<dbReference type="GO" id="GO:0009254">
    <property type="term" value="P:peptidoglycan turnover"/>
    <property type="evidence" value="ECO:0007669"/>
    <property type="project" value="TreeGrafter"/>
</dbReference>
<dbReference type="InterPro" id="IPR046348">
    <property type="entry name" value="SIS_dom_sf"/>
</dbReference>
<dbReference type="Gene3D" id="1.10.8.1080">
    <property type="match status" value="1"/>
</dbReference>
<dbReference type="InterPro" id="IPR040190">
    <property type="entry name" value="MURQ/GCKR"/>
</dbReference>
<feature type="domain" description="SIS" evidence="4">
    <location>
        <begin position="64"/>
        <end position="229"/>
    </location>
</feature>
<dbReference type="InterPro" id="IPR001347">
    <property type="entry name" value="SIS_dom"/>
</dbReference>
<dbReference type="InterPro" id="IPR005488">
    <property type="entry name" value="Etherase_MurQ"/>
</dbReference>
<dbReference type="AlphaFoldDB" id="A0A175RQG4"/>
<organism evidence="5 6">
    <name type="scientific">Aureimonas ureilytica</name>
    <dbReference type="NCBI Taxonomy" id="401562"/>
    <lineage>
        <taxon>Bacteria</taxon>
        <taxon>Pseudomonadati</taxon>
        <taxon>Pseudomonadota</taxon>
        <taxon>Alphaproteobacteria</taxon>
        <taxon>Hyphomicrobiales</taxon>
        <taxon>Aurantimonadaceae</taxon>
        <taxon>Aureimonas</taxon>
    </lineage>
</organism>
<dbReference type="NCBIfam" id="NF009222">
    <property type="entry name" value="PRK12570.1"/>
    <property type="match status" value="1"/>
</dbReference>
<dbReference type="SUPFAM" id="SSF53697">
    <property type="entry name" value="SIS domain"/>
    <property type="match status" value="1"/>
</dbReference>